<evidence type="ECO:0000256" key="1">
    <source>
        <dbReference type="SAM" id="Phobius"/>
    </source>
</evidence>
<dbReference type="Proteomes" id="UP000276215">
    <property type="component" value="Unassembled WGS sequence"/>
</dbReference>
<gene>
    <name evidence="2" type="ORF">L873DRAFT_1467218</name>
</gene>
<evidence type="ECO:0000313" key="3">
    <source>
        <dbReference type="Proteomes" id="UP000276215"/>
    </source>
</evidence>
<dbReference type="AlphaFoldDB" id="A0A3N4JB60"/>
<protein>
    <submittedName>
        <fullName evidence="2">Uncharacterized protein</fullName>
    </submittedName>
</protein>
<feature type="transmembrane region" description="Helical" evidence="1">
    <location>
        <begin position="37"/>
        <end position="59"/>
    </location>
</feature>
<keyword evidence="3" id="KW-1185">Reference proteome</keyword>
<keyword evidence="1" id="KW-1133">Transmembrane helix</keyword>
<name>A0A3N4JB60_9PEZI</name>
<reference evidence="2 3" key="1">
    <citation type="journal article" date="2018" name="Nat. Ecol. Evol.">
        <title>Pezizomycetes genomes reveal the molecular basis of ectomycorrhizal truffle lifestyle.</title>
        <authorList>
            <person name="Murat C."/>
            <person name="Payen T."/>
            <person name="Noel B."/>
            <person name="Kuo A."/>
            <person name="Morin E."/>
            <person name="Chen J."/>
            <person name="Kohler A."/>
            <person name="Krizsan K."/>
            <person name="Balestrini R."/>
            <person name="Da Silva C."/>
            <person name="Montanini B."/>
            <person name="Hainaut M."/>
            <person name="Levati E."/>
            <person name="Barry K.W."/>
            <person name="Belfiori B."/>
            <person name="Cichocki N."/>
            <person name="Clum A."/>
            <person name="Dockter R.B."/>
            <person name="Fauchery L."/>
            <person name="Guy J."/>
            <person name="Iotti M."/>
            <person name="Le Tacon F."/>
            <person name="Lindquist E.A."/>
            <person name="Lipzen A."/>
            <person name="Malagnac F."/>
            <person name="Mello A."/>
            <person name="Molinier V."/>
            <person name="Miyauchi S."/>
            <person name="Poulain J."/>
            <person name="Riccioni C."/>
            <person name="Rubini A."/>
            <person name="Sitrit Y."/>
            <person name="Splivallo R."/>
            <person name="Traeger S."/>
            <person name="Wang M."/>
            <person name="Zifcakova L."/>
            <person name="Wipf D."/>
            <person name="Zambonelli A."/>
            <person name="Paolocci F."/>
            <person name="Nowrousian M."/>
            <person name="Ottonello S."/>
            <person name="Baldrian P."/>
            <person name="Spatafora J.W."/>
            <person name="Henrissat B."/>
            <person name="Nagy L.G."/>
            <person name="Aury J.M."/>
            <person name="Wincker P."/>
            <person name="Grigoriev I.V."/>
            <person name="Bonfante P."/>
            <person name="Martin F.M."/>
        </authorList>
    </citation>
    <scope>NUCLEOTIDE SEQUENCE [LARGE SCALE GENOMIC DNA]</scope>
    <source>
        <strain evidence="2 3">120613-1</strain>
    </source>
</reference>
<organism evidence="2 3">
    <name type="scientific">Choiromyces venosus 120613-1</name>
    <dbReference type="NCBI Taxonomy" id="1336337"/>
    <lineage>
        <taxon>Eukaryota</taxon>
        <taxon>Fungi</taxon>
        <taxon>Dikarya</taxon>
        <taxon>Ascomycota</taxon>
        <taxon>Pezizomycotina</taxon>
        <taxon>Pezizomycetes</taxon>
        <taxon>Pezizales</taxon>
        <taxon>Tuberaceae</taxon>
        <taxon>Choiromyces</taxon>
    </lineage>
</organism>
<proteinExistence type="predicted"/>
<keyword evidence="1" id="KW-0812">Transmembrane</keyword>
<sequence length="68" mass="8035">MAHIKNGISPLNMVFLPSEKYKNMEVCLAYREIYHFFIWNSIFLYDTFCFVLFCFVGVLESLGLNEEV</sequence>
<evidence type="ECO:0000313" key="2">
    <source>
        <dbReference type="EMBL" id="RPA94228.1"/>
    </source>
</evidence>
<accession>A0A3N4JB60</accession>
<keyword evidence="1" id="KW-0472">Membrane</keyword>
<dbReference type="EMBL" id="ML120440">
    <property type="protein sequence ID" value="RPA94228.1"/>
    <property type="molecule type" value="Genomic_DNA"/>
</dbReference>